<dbReference type="InterPro" id="IPR018060">
    <property type="entry name" value="HTH_AraC"/>
</dbReference>
<keyword evidence="5" id="KW-1185">Reference proteome</keyword>
<dbReference type="PANTHER" id="PTHR43436:SF1">
    <property type="entry name" value="TRANSCRIPTIONAL REGULATORY PROTEIN"/>
    <property type="match status" value="1"/>
</dbReference>
<evidence type="ECO:0000313" key="5">
    <source>
        <dbReference type="Proteomes" id="UP000031671"/>
    </source>
</evidence>
<dbReference type="AlphaFoldDB" id="A0A0B8P6J5"/>
<feature type="domain" description="HTH araC/xylS-type" evidence="3">
    <location>
        <begin position="1"/>
        <end position="80"/>
    </location>
</feature>
<dbReference type="PANTHER" id="PTHR43436">
    <property type="entry name" value="ARAC-FAMILY TRANSCRIPTIONAL REGULATOR"/>
    <property type="match status" value="1"/>
</dbReference>
<comment type="caution">
    <text evidence="4">The sequence shown here is derived from an EMBL/GenBank/DDBJ whole genome shotgun (WGS) entry which is preliminary data.</text>
</comment>
<dbReference type="GO" id="GO:0003700">
    <property type="term" value="F:DNA-binding transcription factor activity"/>
    <property type="evidence" value="ECO:0007669"/>
    <property type="project" value="InterPro"/>
</dbReference>
<organism evidence="4 5">
    <name type="scientific">Vibrio ishigakensis</name>
    <dbReference type="NCBI Taxonomy" id="1481914"/>
    <lineage>
        <taxon>Bacteria</taxon>
        <taxon>Pseudomonadati</taxon>
        <taxon>Pseudomonadota</taxon>
        <taxon>Gammaproteobacteria</taxon>
        <taxon>Vibrionales</taxon>
        <taxon>Vibrionaceae</taxon>
        <taxon>Vibrio</taxon>
    </lineage>
</organism>
<dbReference type="EMBL" id="BBRZ01000093">
    <property type="protein sequence ID" value="GAM58564.1"/>
    <property type="molecule type" value="Genomic_DNA"/>
</dbReference>
<evidence type="ECO:0000259" key="3">
    <source>
        <dbReference type="PROSITE" id="PS01124"/>
    </source>
</evidence>
<evidence type="ECO:0000256" key="1">
    <source>
        <dbReference type="ARBA" id="ARBA00023015"/>
    </source>
</evidence>
<dbReference type="SMART" id="SM00342">
    <property type="entry name" value="HTH_ARAC"/>
    <property type="match status" value="1"/>
</dbReference>
<proteinExistence type="predicted"/>
<reference evidence="4 5" key="2">
    <citation type="submission" date="2015-01" db="EMBL/GenBank/DDBJ databases">
        <authorList>
            <consortium name="NBRP consortium"/>
            <person name="Sawabe T."/>
            <person name="Meirelles P."/>
            <person name="Feng G."/>
            <person name="Sayaka M."/>
            <person name="Hattori M."/>
            <person name="Ohkuma M."/>
        </authorList>
    </citation>
    <scope>NUCLEOTIDE SEQUENCE [LARGE SCALE GENOMIC DNA]</scope>
    <source>
        <strain evidence="5">JCM 19231</strain>
    </source>
</reference>
<dbReference type="Gene3D" id="1.10.10.60">
    <property type="entry name" value="Homeodomain-like"/>
    <property type="match status" value="2"/>
</dbReference>
<keyword evidence="1" id="KW-0805">Transcription regulation</keyword>
<keyword evidence="2" id="KW-0804">Transcription</keyword>
<accession>A0A0B8P6J5</accession>
<dbReference type="SUPFAM" id="SSF46689">
    <property type="entry name" value="Homeodomain-like"/>
    <property type="match status" value="1"/>
</dbReference>
<reference evidence="4 5" key="1">
    <citation type="submission" date="2015-01" db="EMBL/GenBank/DDBJ databases">
        <title>Vibrio sp. C1 JCM 19231 whole genome shotgun sequence.</title>
        <authorList>
            <person name="Sawabe T."/>
            <person name="Meirelles P."/>
            <person name="Feng G."/>
            <person name="Sayaka M."/>
            <person name="Hattori M."/>
            <person name="Ohkuma M."/>
        </authorList>
    </citation>
    <scope>NUCLEOTIDE SEQUENCE [LARGE SCALE GENOMIC DNA]</scope>
    <source>
        <strain evidence="5">JCM 19231</strain>
    </source>
</reference>
<protein>
    <submittedName>
        <fullName evidence="4">Transcriptional regulator, araC family</fullName>
    </submittedName>
</protein>
<evidence type="ECO:0000313" key="4">
    <source>
        <dbReference type="EMBL" id="GAM58564.1"/>
    </source>
</evidence>
<evidence type="ECO:0000256" key="2">
    <source>
        <dbReference type="ARBA" id="ARBA00023163"/>
    </source>
</evidence>
<dbReference type="InterPro" id="IPR009057">
    <property type="entry name" value="Homeodomain-like_sf"/>
</dbReference>
<gene>
    <name evidence="4" type="ORF">JCM19231_4236</name>
</gene>
<dbReference type="Proteomes" id="UP000031671">
    <property type="component" value="Unassembled WGS sequence"/>
</dbReference>
<name>A0A0B8P6J5_9VIBR</name>
<dbReference type="Pfam" id="PF12833">
    <property type="entry name" value="HTH_18"/>
    <property type="match status" value="1"/>
</dbReference>
<sequence>MASRSNMSSSRFYREFKNMTGSSPIQFIKRIRLSKARSLITHEDKSVSLAAAEVGYTNLSQFHRDFKAYFKATPTDAASTGYSEIDIWPTDSTQKEAETSKQSI</sequence>
<dbReference type="PROSITE" id="PS01124">
    <property type="entry name" value="HTH_ARAC_FAMILY_2"/>
    <property type="match status" value="1"/>
</dbReference>
<dbReference type="GO" id="GO:0043565">
    <property type="term" value="F:sequence-specific DNA binding"/>
    <property type="evidence" value="ECO:0007669"/>
    <property type="project" value="InterPro"/>
</dbReference>